<name>A0A179RZR4_9HYPH</name>
<dbReference type="OrthoDB" id="9812907at2"/>
<dbReference type="SUPFAM" id="SSF48179">
    <property type="entry name" value="6-phosphogluconate dehydrogenase C-terminal domain-like"/>
    <property type="match status" value="1"/>
</dbReference>
<evidence type="ECO:0000313" key="7">
    <source>
        <dbReference type="Proteomes" id="UP000078316"/>
    </source>
</evidence>
<dbReference type="InterPro" id="IPR036291">
    <property type="entry name" value="NAD(P)-bd_dom_sf"/>
</dbReference>
<feature type="active site" evidence="3">
    <location>
        <position position="175"/>
    </location>
</feature>
<dbReference type="STRING" id="427683.A5481_27045"/>
<keyword evidence="2" id="KW-0520">NAD</keyword>
<organism evidence="6 7">
    <name type="scientific">Methylobacterium platani</name>
    <dbReference type="NCBI Taxonomy" id="427683"/>
    <lineage>
        <taxon>Bacteria</taxon>
        <taxon>Pseudomonadati</taxon>
        <taxon>Pseudomonadota</taxon>
        <taxon>Alphaproteobacteria</taxon>
        <taxon>Hyphomicrobiales</taxon>
        <taxon>Methylobacteriaceae</taxon>
        <taxon>Methylobacterium</taxon>
    </lineage>
</organism>
<dbReference type="InterPro" id="IPR008927">
    <property type="entry name" value="6-PGluconate_DH-like_C_sf"/>
</dbReference>
<dbReference type="Gene3D" id="3.40.50.720">
    <property type="entry name" value="NAD(P)-binding Rossmann-like Domain"/>
    <property type="match status" value="1"/>
</dbReference>
<dbReference type="Proteomes" id="UP000078316">
    <property type="component" value="Unassembled WGS sequence"/>
</dbReference>
<evidence type="ECO:0000259" key="5">
    <source>
        <dbReference type="Pfam" id="PF14833"/>
    </source>
</evidence>
<dbReference type="InterPro" id="IPR029154">
    <property type="entry name" value="HIBADH-like_NADP-bd"/>
</dbReference>
<dbReference type="PROSITE" id="PS00895">
    <property type="entry name" value="3_HYDROXYISOBUT_DH"/>
    <property type="match status" value="1"/>
</dbReference>
<feature type="domain" description="6-phosphogluconate dehydrogenase NADP-binding" evidence="4">
    <location>
        <begin position="9"/>
        <end position="165"/>
    </location>
</feature>
<dbReference type="Gene3D" id="1.10.1040.10">
    <property type="entry name" value="N-(1-d-carboxylethyl)-l-norvaline Dehydrogenase, domain 2"/>
    <property type="match status" value="1"/>
</dbReference>
<dbReference type="GO" id="GO:0050661">
    <property type="term" value="F:NADP binding"/>
    <property type="evidence" value="ECO:0007669"/>
    <property type="project" value="InterPro"/>
</dbReference>
<feature type="domain" description="3-hydroxyisobutyrate dehydrogenase-like NAD-binding" evidence="5">
    <location>
        <begin position="169"/>
        <end position="286"/>
    </location>
</feature>
<dbReference type="InterPro" id="IPR015815">
    <property type="entry name" value="HIBADH-related"/>
</dbReference>
<evidence type="ECO:0000256" key="2">
    <source>
        <dbReference type="ARBA" id="ARBA00023027"/>
    </source>
</evidence>
<dbReference type="GO" id="GO:0016054">
    <property type="term" value="P:organic acid catabolic process"/>
    <property type="evidence" value="ECO:0007669"/>
    <property type="project" value="UniProtKB-ARBA"/>
</dbReference>
<evidence type="ECO:0000259" key="4">
    <source>
        <dbReference type="Pfam" id="PF03446"/>
    </source>
</evidence>
<dbReference type="AlphaFoldDB" id="A0A179RZR4"/>
<dbReference type="Pfam" id="PF03446">
    <property type="entry name" value="NAD_binding_2"/>
    <property type="match status" value="1"/>
</dbReference>
<dbReference type="EMBL" id="LWHQ01000064">
    <property type="protein sequence ID" value="OAS18074.1"/>
    <property type="molecule type" value="Genomic_DNA"/>
</dbReference>
<gene>
    <name evidence="6" type="ORF">A5481_27045</name>
</gene>
<dbReference type="PANTHER" id="PTHR22981">
    <property type="entry name" value="3-HYDROXYISOBUTYRATE DEHYDROGENASE-RELATED"/>
    <property type="match status" value="1"/>
</dbReference>
<keyword evidence="1" id="KW-0560">Oxidoreductase</keyword>
<accession>A0A179RZR4</accession>
<protein>
    <submittedName>
        <fullName evidence="6">2-hydroxy-3-oxopropionate reductase</fullName>
    </submittedName>
</protein>
<dbReference type="GO" id="GO:0051287">
    <property type="term" value="F:NAD binding"/>
    <property type="evidence" value="ECO:0007669"/>
    <property type="project" value="InterPro"/>
</dbReference>
<dbReference type="InterPro" id="IPR002204">
    <property type="entry name" value="3-OH-isobutyrate_DH-rel_CS"/>
</dbReference>
<proteinExistence type="predicted"/>
<sequence length="299" mass="29585">MTIDRASARIAFLGLGKMGLPMASRLAAAGWTVTGFDPAPAACAAFAASGGTVASSGRQAAEGADVVVTMLPDGGAVRAALTGPDGVAGVLAPGATVIDMSSSAPVGTRALAEELAGARIRLIDAPVSGGVKRAVDGTLAIMVGGGAAASVRPLLESLGTSIFETGPIGSGHAMKALNNYVSAAGLTAACEALRIGAGFGLDPALMTDVLNASTGRNNSTEVKLKPFVIPQTYASGFSMALMAKDLRTADELARHEGVPAPLSRAVAALWQDALAALGEGADHTAIDAFLAPRPGPDGA</sequence>
<dbReference type="Pfam" id="PF14833">
    <property type="entry name" value="NAD_binding_11"/>
    <property type="match status" value="1"/>
</dbReference>
<dbReference type="GO" id="GO:0016616">
    <property type="term" value="F:oxidoreductase activity, acting on the CH-OH group of donors, NAD or NADP as acceptor"/>
    <property type="evidence" value="ECO:0007669"/>
    <property type="project" value="TreeGrafter"/>
</dbReference>
<evidence type="ECO:0000313" key="6">
    <source>
        <dbReference type="EMBL" id="OAS18074.1"/>
    </source>
</evidence>
<dbReference type="InterPro" id="IPR006115">
    <property type="entry name" value="6PGDH_NADP-bd"/>
</dbReference>
<dbReference type="PIRSF" id="PIRSF000103">
    <property type="entry name" value="HIBADH"/>
    <property type="match status" value="1"/>
</dbReference>
<evidence type="ECO:0000256" key="1">
    <source>
        <dbReference type="ARBA" id="ARBA00023002"/>
    </source>
</evidence>
<dbReference type="InterPro" id="IPR013328">
    <property type="entry name" value="6PGD_dom2"/>
</dbReference>
<reference evidence="6 7" key="1">
    <citation type="submission" date="2016-04" db="EMBL/GenBank/DDBJ databases">
        <authorList>
            <person name="Evans L.H."/>
            <person name="Alamgir A."/>
            <person name="Owens N."/>
            <person name="Weber N.D."/>
            <person name="Virtaneva K."/>
            <person name="Barbian K."/>
            <person name="Babar A."/>
            <person name="Rosenke K."/>
        </authorList>
    </citation>
    <scope>NUCLEOTIDE SEQUENCE [LARGE SCALE GENOMIC DNA]</scope>
    <source>
        <strain evidence="6 7">PMB02</strain>
    </source>
</reference>
<comment type="caution">
    <text evidence="6">The sequence shown here is derived from an EMBL/GenBank/DDBJ whole genome shotgun (WGS) entry which is preliminary data.</text>
</comment>
<dbReference type="SUPFAM" id="SSF51735">
    <property type="entry name" value="NAD(P)-binding Rossmann-fold domains"/>
    <property type="match status" value="1"/>
</dbReference>
<evidence type="ECO:0000256" key="3">
    <source>
        <dbReference type="PIRSR" id="PIRSR000103-1"/>
    </source>
</evidence>
<dbReference type="PANTHER" id="PTHR22981:SF7">
    <property type="entry name" value="3-HYDROXYISOBUTYRATE DEHYDROGENASE, MITOCHONDRIAL"/>
    <property type="match status" value="1"/>
</dbReference>